<evidence type="ECO:0000313" key="2">
    <source>
        <dbReference type="EMBL" id="MDO3676862.1"/>
    </source>
</evidence>
<feature type="region of interest" description="Disordered" evidence="1">
    <location>
        <begin position="121"/>
        <end position="145"/>
    </location>
</feature>
<sequence length="145" mass="16236">MKELLGGAMDAFGPHGFSWFGRDNRTEKLVLWFKGMHGFFRLHPNEINDGGQEQVGESDHKTISRPLSSRRSIIGGTDPIVGPRPITAYVGTGKNSCRSRKNQPEYPGIRIKYSRVLQKDSDLCDNEQATQPKDEGVSHKDHAPF</sequence>
<proteinExistence type="predicted"/>
<evidence type="ECO:0008006" key="4">
    <source>
        <dbReference type="Google" id="ProtNLM"/>
    </source>
</evidence>
<comment type="caution">
    <text evidence="2">The sequence shown here is derived from an EMBL/GenBank/DDBJ whole genome shotgun (WGS) entry which is preliminary data.</text>
</comment>
<gene>
    <name evidence="2" type="ORF">Q3C12_07590</name>
</gene>
<dbReference type="Proteomes" id="UP001168883">
    <property type="component" value="Unassembled WGS sequence"/>
</dbReference>
<dbReference type="EMBL" id="JAUMKJ010000007">
    <property type="protein sequence ID" value="MDO3676862.1"/>
    <property type="molecule type" value="Genomic_DNA"/>
</dbReference>
<keyword evidence="3" id="KW-1185">Reference proteome</keyword>
<protein>
    <recommendedName>
        <fullName evidence="4">Transposase</fullName>
    </recommendedName>
</protein>
<name>A0ABT8V8W7_9BACL</name>
<feature type="region of interest" description="Disordered" evidence="1">
    <location>
        <begin position="47"/>
        <end position="79"/>
    </location>
</feature>
<accession>A0ABT8V8W7</accession>
<feature type="compositionally biased region" description="Basic and acidic residues" evidence="1">
    <location>
        <begin position="132"/>
        <end position="145"/>
    </location>
</feature>
<feature type="compositionally biased region" description="Low complexity" evidence="1">
    <location>
        <begin position="64"/>
        <end position="74"/>
    </location>
</feature>
<evidence type="ECO:0000313" key="3">
    <source>
        <dbReference type="Proteomes" id="UP001168883"/>
    </source>
</evidence>
<evidence type="ECO:0000256" key="1">
    <source>
        <dbReference type="SAM" id="MobiDB-lite"/>
    </source>
</evidence>
<reference evidence="2" key="1">
    <citation type="submission" date="2023-07" db="EMBL/GenBank/DDBJ databases">
        <authorList>
            <person name="Aktuganov G."/>
            <person name="Boyko T."/>
            <person name="Delegan Y."/>
            <person name="Galimzianova N."/>
            <person name="Gilvanova E."/>
            <person name="Korobov V."/>
            <person name="Kuzmina L."/>
            <person name="Melentiev A."/>
            <person name="Milman P."/>
            <person name="Ryabova A."/>
            <person name="Stupak E."/>
            <person name="Yasakov T."/>
            <person name="Zharikova N."/>
            <person name="Zhurenko E."/>
        </authorList>
    </citation>
    <scope>NUCLEOTIDE SEQUENCE</scope>
    <source>
        <strain evidence="2">IB-739</strain>
    </source>
</reference>
<organism evidence="2 3">
    <name type="scientific">Paenibacillus ehimensis</name>
    <dbReference type="NCBI Taxonomy" id="79264"/>
    <lineage>
        <taxon>Bacteria</taxon>
        <taxon>Bacillati</taxon>
        <taxon>Bacillota</taxon>
        <taxon>Bacilli</taxon>
        <taxon>Bacillales</taxon>
        <taxon>Paenibacillaceae</taxon>
        <taxon>Paenibacillus</taxon>
    </lineage>
</organism>